<name>A0A450URZ6_9GAMM</name>
<dbReference type="SUPFAM" id="SSF88723">
    <property type="entry name" value="PIN domain-like"/>
    <property type="match status" value="1"/>
</dbReference>
<evidence type="ECO:0000313" key="2">
    <source>
        <dbReference type="EMBL" id="VFJ95331.1"/>
    </source>
</evidence>
<evidence type="ECO:0000259" key="1">
    <source>
        <dbReference type="Pfam" id="PF13470"/>
    </source>
</evidence>
<dbReference type="Pfam" id="PF13470">
    <property type="entry name" value="PIN_3"/>
    <property type="match status" value="1"/>
</dbReference>
<dbReference type="PANTHER" id="PTHR34610">
    <property type="entry name" value="SSL7007 PROTEIN"/>
    <property type="match status" value="1"/>
</dbReference>
<accession>A0A450URZ6</accession>
<dbReference type="NCBIfam" id="TIGR00305">
    <property type="entry name" value="putative toxin-antitoxin system toxin component, PIN family"/>
    <property type="match status" value="1"/>
</dbReference>
<reference evidence="2" key="1">
    <citation type="submission" date="2019-02" db="EMBL/GenBank/DDBJ databases">
        <authorList>
            <person name="Gruber-Vodicka R. H."/>
            <person name="Seah K. B. B."/>
        </authorList>
    </citation>
    <scope>NUCLEOTIDE SEQUENCE</scope>
    <source>
        <strain evidence="2">BECK_M6</strain>
    </source>
</reference>
<dbReference type="InterPro" id="IPR002716">
    <property type="entry name" value="PIN_dom"/>
</dbReference>
<dbReference type="PANTHER" id="PTHR34610:SF3">
    <property type="entry name" value="SSL7007 PROTEIN"/>
    <property type="match status" value="1"/>
</dbReference>
<proteinExistence type="predicted"/>
<dbReference type="InterPro" id="IPR002850">
    <property type="entry name" value="PIN_toxin-like"/>
</dbReference>
<organism evidence="2">
    <name type="scientific">Candidatus Kentrum sp. LFY</name>
    <dbReference type="NCBI Taxonomy" id="2126342"/>
    <lineage>
        <taxon>Bacteria</taxon>
        <taxon>Pseudomonadati</taxon>
        <taxon>Pseudomonadota</taxon>
        <taxon>Gammaproteobacteria</taxon>
        <taxon>Candidatus Kentrum</taxon>
    </lineage>
</organism>
<feature type="domain" description="PIN" evidence="1">
    <location>
        <begin position="65"/>
        <end position="176"/>
    </location>
</feature>
<gene>
    <name evidence="2" type="ORF">BECKLFY1418A_GA0070994_104911</name>
</gene>
<dbReference type="InterPro" id="IPR029060">
    <property type="entry name" value="PIN-like_dom_sf"/>
</dbReference>
<sequence>MEKPQPKNKTGKDPLVSVLPMRRFPDGLLSTRQIGAGFDLSPMTERVFPCDTVCGIINSMSGRYRAVIDTNVLYAGLYSATGASYRILRSIEKGRIIPLLSTTLLLEYEELLKRKQGSLMLMDQEIDDVLDGLCSRAETRKAYFLWHPQLSDPKDDHVLELAVASGRVDIVTHDVKDFSRASSFGIRAVRPAELLAKLRFEPMKHGSV</sequence>
<dbReference type="AlphaFoldDB" id="A0A450URZ6"/>
<protein>
    <submittedName>
        <fullName evidence="2">Putative toxin-antitoxin system toxin component, PIN family</fullName>
    </submittedName>
</protein>
<dbReference type="CDD" id="cd09854">
    <property type="entry name" value="PIN_VapC-like"/>
    <property type="match status" value="1"/>
</dbReference>
<dbReference type="EMBL" id="CAADFH010000049">
    <property type="protein sequence ID" value="VFJ95331.1"/>
    <property type="molecule type" value="Genomic_DNA"/>
</dbReference>